<feature type="compositionally biased region" description="Acidic residues" evidence="3">
    <location>
        <begin position="40"/>
        <end position="56"/>
    </location>
</feature>
<feature type="compositionally biased region" description="Basic and acidic residues" evidence="3">
    <location>
        <begin position="814"/>
        <end position="823"/>
    </location>
</feature>
<feature type="compositionally biased region" description="Low complexity" evidence="3">
    <location>
        <begin position="444"/>
        <end position="457"/>
    </location>
</feature>
<dbReference type="EMBL" id="JAWJWF010000005">
    <property type="protein sequence ID" value="KAK6632080.1"/>
    <property type="molecule type" value="Genomic_DNA"/>
</dbReference>
<evidence type="ECO:0000313" key="6">
    <source>
        <dbReference type="Proteomes" id="UP001359485"/>
    </source>
</evidence>
<gene>
    <name evidence="5" type="ORF">RUM44_007110</name>
</gene>
<feature type="compositionally biased region" description="Basic residues" evidence="3">
    <location>
        <begin position="23"/>
        <end position="32"/>
    </location>
</feature>
<sequence>MTNRRRSAKGRTSASKKPESPRKLTRRSKRSKKSETPEREEPDSDYSGDEQQEDGDVSTLSRDENSENYKDTQVDALRNEDQRSQLKEDESGGSDGSWKVKSENGGGGGIPKLKLCLTRPPEMSSPTSVADQHPSPRRRRRSGRGNATPTKEENQVEDVVEECTKRVTRNQRARNIQEAEVVVEEKPVPDSIPIPEPEPEPEAERQQQPKQPAPEPETKSHPEVQTTKPELSNSRCNVEEDETRMAVESICNVYHVEESQSSGPVEAIQQIQVQPIQEALKENHERSKPTSEVEAEAREPEPVKTKAEEERHESQLTKAEQPDETPMETEPVREPEPEPEQEQEQNSDSQPQPEIISVAEKSRSSSRDSSEERAKEAALRSKNKNKRTAGSEEGEVVESPRQVVYNRVRSQDKTSPLSLDKGEGKENSDESAPVKSGARKRRWGSSTNKTGKKSSVSISTDFLKEIIPEVKPLPMSEVQLSPNEEDEDGQLKEKEETLPVVRSEKSEREKIVQSDESEKDYEEEAVESGAEDTTQTESTKPIITAKDKEYTTFTRKVSVMSSNDRLQKSPSPARNKPTNIIYIVNLVRPFTIPQLKELLARTGTIMEDGFWIDKIKSKCYVKYGTEEEAKVTRHALHGVRWPVSNPKQLIVDFATETAMKAAVEGNDVAPKRPIPSLFEKAIDIKGTDKEKTIDKRDRNEKDKKDLRKHREDEKRDDEDDKEKKLRPPVEPLVRDRTVRRVTMPVREWDVGKNEDGFSPPPDGTEFSRHRDDRYERRVEYDRDKRDDYDDRRRRDKDRNRRSVSGEPARKSRKKADDETPAKLLDDLFRKTKATPCIYWLPLTPEQIAVKEEMRRKHMAEHEKKVAELRKMREQSKRGSDKRRRRTKSRSRSRSVKK</sequence>
<dbReference type="InterPro" id="IPR012677">
    <property type="entry name" value="Nucleotide-bd_a/b_plait_sf"/>
</dbReference>
<keyword evidence="6" id="KW-1185">Reference proteome</keyword>
<evidence type="ECO:0000256" key="2">
    <source>
        <dbReference type="PROSITE-ProRule" id="PRU00176"/>
    </source>
</evidence>
<dbReference type="PANTHER" id="PTHR46589:SF1">
    <property type="entry name" value="APOPTOTIC CHROMATIN CONDENSATION INDUCER IN THE NUCLEUS"/>
    <property type="match status" value="1"/>
</dbReference>
<reference evidence="5 6" key="1">
    <citation type="submission" date="2023-09" db="EMBL/GenBank/DDBJ databases">
        <title>Genomes of two closely related lineages of the louse Polyplax serrata with different host specificities.</title>
        <authorList>
            <person name="Martinu J."/>
            <person name="Tarabai H."/>
            <person name="Stefka J."/>
            <person name="Hypsa V."/>
        </authorList>
    </citation>
    <scope>NUCLEOTIDE SEQUENCE [LARGE SCALE GENOMIC DNA]</scope>
    <source>
        <strain evidence="5">98ZLc_SE</strain>
    </source>
</reference>
<evidence type="ECO:0000256" key="1">
    <source>
        <dbReference type="ARBA" id="ARBA00022884"/>
    </source>
</evidence>
<feature type="compositionally biased region" description="Basic and acidic residues" evidence="3">
    <location>
        <begin position="61"/>
        <end position="90"/>
    </location>
</feature>
<keyword evidence="1 2" id="KW-0694">RNA-binding</keyword>
<feature type="region of interest" description="Disordered" evidence="3">
    <location>
        <begin position="693"/>
        <end position="738"/>
    </location>
</feature>
<feature type="compositionally biased region" description="Basic residues" evidence="3">
    <location>
        <begin position="879"/>
        <end position="897"/>
    </location>
</feature>
<feature type="compositionally biased region" description="Polar residues" evidence="3">
    <location>
        <begin position="223"/>
        <end position="236"/>
    </location>
</feature>
<dbReference type="PROSITE" id="PS50102">
    <property type="entry name" value="RRM"/>
    <property type="match status" value="1"/>
</dbReference>
<evidence type="ECO:0000313" key="5">
    <source>
        <dbReference type="EMBL" id="KAK6632080.1"/>
    </source>
</evidence>
<feature type="compositionally biased region" description="Basic and acidic residues" evidence="3">
    <location>
        <begin position="489"/>
        <end position="513"/>
    </location>
</feature>
<feature type="compositionally biased region" description="Acidic residues" evidence="3">
    <location>
        <begin position="515"/>
        <end position="530"/>
    </location>
</feature>
<dbReference type="PANTHER" id="PTHR46589">
    <property type="entry name" value="APOPTOTIC CHROMATIN CONDENSATION INDUCER IN THE NUCLEUS"/>
    <property type="match status" value="1"/>
</dbReference>
<dbReference type="CDD" id="cd12432">
    <property type="entry name" value="RRM_ACINU"/>
    <property type="match status" value="1"/>
</dbReference>
<evidence type="ECO:0000256" key="3">
    <source>
        <dbReference type="SAM" id="MobiDB-lite"/>
    </source>
</evidence>
<dbReference type="InterPro" id="IPR032552">
    <property type="entry name" value="RSB_motif"/>
</dbReference>
<feature type="compositionally biased region" description="Basic and acidic residues" evidence="3">
    <location>
        <begin position="721"/>
        <end position="738"/>
    </location>
</feature>
<accession>A0ABR1AZS5</accession>
<comment type="caution">
    <text evidence="5">The sequence shown here is derived from an EMBL/GenBank/DDBJ whole genome shotgun (WGS) entry which is preliminary data.</text>
</comment>
<feature type="compositionally biased region" description="Polar residues" evidence="3">
    <location>
        <begin position="531"/>
        <end position="540"/>
    </location>
</feature>
<dbReference type="Pfam" id="PF16294">
    <property type="entry name" value="RSB_motif"/>
    <property type="match status" value="1"/>
</dbReference>
<evidence type="ECO:0000259" key="4">
    <source>
        <dbReference type="PROSITE" id="PS50102"/>
    </source>
</evidence>
<proteinExistence type="predicted"/>
<feature type="compositionally biased region" description="Basic and acidic residues" evidence="3">
    <location>
        <begin position="765"/>
        <end position="800"/>
    </location>
</feature>
<dbReference type="SUPFAM" id="SSF54928">
    <property type="entry name" value="RNA-binding domain, RBD"/>
    <property type="match status" value="1"/>
</dbReference>
<dbReference type="Gene3D" id="3.30.70.330">
    <property type="match status" value="1"/>
</dbReference>
<dbReference type="InterPro" id="IPR035979">
    <property type="entry name" value="RBD_domain_sf"/>
</dbReference>
<feature type="compositionally biased region" description="Basic and acidic residues" evidence="3">
    <location>
        <begin position="853"/>
        <end position="878"/>
    </location>
</feature>
<feature type="compositionally biased region" description="Basic and acidic residues" evidence="3">
    <location>
        <begin position="279"/>
        <end position="315"/>
    </location>
</feature>
<organism evidence="5 6">
    <name type="scientific">Polyplax serrata</name>
    <name type="common">Common mouse louse</name>
    <dbReference type="NCBI Taxonomy" id="468196"/>
    <lineage>
        <taxon>Eukaryota</taxon>
        <taxon>Metazoa</taxon>
        <taxon>Ecdysozoa</taxon>
        <taxon>Arthropoda</taxon>
        <taxon>Hexapoda</taxon>
        <taxon>Insecta</taxon>
        <taxon>Pterygota</taxon>
        <taxon>Neoptera</taxon>
        <taxon>Paraneoptera</taxon>
        <taxon>Psocodea</taxon>
        <taxon>Troctomorpha</taxon>
        <taxon>Phthiraptera</taxon>
        <taxon>Anoplura</taxon>
        <taxon>Polyplacidae</taxon>
        <taxon>Polyplax</taxon>
    </lineage>
</organism>
<feature type="domain" description="RRM" evidence="4">
    <location>
        <begin position="579"/>
        <end position="656"/>
    </location>
</feature>
<dbReference type="InterPro" id="IPR052793">
    <property type="entry name" value="EJC-associated_protein"/>
</dbReference>
<dbReference type="InterPro" id="IPR034257">
    <property type="entry name" value="Acinus_RRM"/>
</dbReference>
<feature type="region of interest" description="Disordered" evidence="3">
    <location>
        <begin position="750"/>
        <end position="823"/>
    </location>
</feature>
<feature type="region of interest" description="Disordered" evidence="3">
    <location>
        <begin position="276"/>
        <end position="540"/>
    </location>
</feature>
<feature type="compositionally biased region" description="Basic and acidic residues" evidence="3">
    <location>
        <begin position="360"/>
        <end position="379"/>
    </location>
</feature>
<dbReference type="Proteomes" id="UP001359485">
    <property type="component" value="Unassembled WGS sequence"/>
</dbReference>
<feature type="compositionally biased region" description="Basic and acidic residues" evidence="3">
    <location>
        <begin position="693"/>
        <end position="713"/>
    </location>
</feature>
<dbReference type="InterPro" id="IPR000504">
    <property type="entry name" value="RRM_dom"/>
</dbReference>
<feature type="region of interest" description="Disordered" evidence="3">
    <location>
        <begin position="853"/>
        <end position="897"/>
    </location>
</feature>
<name>A0ABR1AZS5_POLSC</name>
<protein>
    <recommendedName>
        <fullName evidence="4">RRM domain-containing protein</fullName>
    </recommendedName>
</protein>
<feature type="region of interest" description="Disordered" evidence="3">
    <location>
        <begin position="1"/>
        <end position="242"/>
    </location>
</feature>